<dbReference type="GO" id="GO:1990281">
    <property type="term" value="C:efflux pump complex"/>
    <property type="evidence" value="ECO:0007669"/>
    <property type="project" value="TreeGrafter"/>
</dbReference>
<evidence type="ECO:0000256" key="9">
    <source>
        <dbReference type="SAM" id="SignalP"/>
    </source>
</evidence>
<feature type="coiled-coil region" evidence="8">
    <location>
        <begin position="190"/>
        <end position="217"/>
    </location>
</feature>
<feature type="signal peptide" evidence="9">
    <location>
        <begin position="1"/>
        <end position="21"/>
    </location>
</feature>
<dbReference type="GO" id="GO:0015288">
    <property type="term" value="F:porin activity"/>
    <property type="evidence" value="ECO:0007669"/>
    <property type="project" value="TreeGrafter"/>
</dbReference>
<dbReference type="InterPro" id="IPR051906">
    <property type="entry name" value="TolC-like"/>
</dbReference>
<comment type="similarity">
    <text evidence="2">Belongs to the outer membrane factor (OMF) (TC 1.B.17) family.</text>
</comment>
<reference evidence="10 11" key="1">
    <citation type="journal article" date="2015" name="Int. J. Syst. Evol. Microbiol.">
        <title>Mariniphaga sediminis sp. nov., isolated from coastal sediment.</title>
        <authorList>
            <person name="Wang F.Q."/>
            <person name="Shen Q.Y."/>
            <person name="Chen G.J."/>
            <person name="Du Z.J."/>
        </authorList>
    </citation>
    <scope>NUCLEOTIDE SEQUENCE [LARGE SCALE GENOMIC DNA]</scope>
    <source>
        <strain evidence="10 11">SY21</strain>
    </source>
</reference>
<dbReference type="Proteomes" id="UP000266441">
    <property type="component" value="Unassembled WGS sequence"/>
</dbReference>
<protein>
    <submittedName>
        <fullName evidence="10">TolC family protein</fullName>
    </submittedName>
</protein>
<dbReference type="PANTHER" id="PTHR30026:SF20">
    <property type="entry name" value="OUTER MEMBRANE PROTEIN TOLC"/>
    <property type="match status" value="1"/>
</dbReference>
<comment type="caution">
    <text evidence="10">The sequence shown here is derived from an EMBL/GenBank/DDBJ whole genome shotgun (WGS) entry which is preliminary data.</text>
</comment>
<evidence type="ECO:0000256" key="7">
    <source>
        <dbReference type="ARBA" id="ARBA00023237"/>
    </source>
</evidence>
<feature type="coiled-coil region" evidence="8">
    <location>
        <begin position="324"/>
        <end position="383"/>
    </location>
</feature>
<dbReference type="PANTHER" id="PTHR30026">
    <property type="entry name" value="OUTER MEMBRANE PROTEIN TOLC"/>
    <property type="match status" value="1"/>
</dbReference>
<dbReference type="Gene3D" id="1.20.1600.10">
    <property type="entry name" value="Outer membrane efflux proteins (OEP)"/>
    <property type="match status" value="1"/>
</dbReference>
<keyword evidence="9" id="KW-0732">Signal</keyword>
<name>A0A399CZN2_9BACT</name>
<keyword evidence="11" id="KW-1185">Reference proteome</keyword>
<evidence type="ECO:0000256" key="3">
    <source>
        <dbReference type="ARBA" id="ARBA00022448"/>
    </source>
</evidence>
<dbReference type="Pfam" id="PF02321">
    <property type="entry name" value="OEP"/>
    <property type="match status" value="2"/>
</dbReference>
<evidence type="ECO:0000256" key="8">
    <source>
        <dbReference type="SAM" id="Coils"/>
    </source>
</evidence>
<keyword evidence="8" id="KW-0175">Coiled coil</keyword>
<evidence type="ECO:0000256" key="1">
    <source>
        <dbReference type="ARBA" id="ARBA00004442"/>
    </source>
</evidence>
<sequence length="432" mass="48706">MRRKQIIIFLSGMLLFGTAFPQDKLVIDLTAAKEHALNYNRTIKNSGLAVDQSQEKLWATMAAGLPQVNATADYTNAMGAKISIQFDESAPATEIPIKPTSNFNLQVGQLLFNGSYFVGVQTAKLAKKLSEKSLKKTEQDVVSQVVEGYYLVLVSEEMLKILQGNKDNLQKVYRKTEPMVKVGIMEKVELDQLSVQVNSLDNAVKSAERQYEMAKNLLRLQLGVTAETELELTQPLSDFLEPNWVADTSFELSENADYQLVEVQEQITEKQIDLQKASYLPTVSGYYNFTEKLLKPAFDMSPRHMVGLQMNIPVFSSGERRAKVKQAKIDLEMARNSKALLEDQLAIQFKQLRFNLNNALESYETQQKNIKISREVYENLKRKYEQGMISGLELTTADNNYLQAESDYLASVLEVLQAQNALDTLTGQVLNN</sequence>
<feature type="chain" id="PRO_5017351312" evidence="9">
    <location>
        <begin position="22"/>
        <end position="432"/>
    </location>
</feature>
<dbReference type="EMBL" id="QWET01000015">
    <property type="protein sequence ID" value="RIH63861.1"/>
    <property type="molecule type" value="Genomic_DNA"/>
</dbReference>
<dbReference type="SUPFAM" id="SSF56954">
    <property type="entry name" value="Outer membrane efflux proteins (OEP)"/>
    <property type="match status" value="1"/>
</dbReference>
<organism evidence="10 11">
    <name type="scientific">Mariniphaga sediminis</name>
    <dbReference type="NCBI Taxonomy" id="1628158"/>
    <lineage>
        <taxon>Bacteria</taxon>
        <taxon>Pseudomonadati</taxon>
        <taxon>Bacteroidota</taxon>
        <taxon>Bacteroidia</taxon>
        <taxon>Marinilabiliales</taxon>
        <taxon>Prolixibacteraceae</taxon>
        <taxon>Mariniphaga</taxon>
    </lineage>
</organism>
<dbReference type="AlphaFoldDB" id="A0A399CZN2"/>
<keyword evidence="5" id="KW-0812">Transmembrane</keyword>
<accession>A0A399CZN2</accession>
<dbReference type="RefSeq" id="WP_119351118.1">
    <property type="nucleotide sequence ID" value="NZ_QWET01000015.1"/>
</dbReference>
<evidence type="ECO:0000313" key="11">
    <source>
        <dbReference type="Proteomes" id="UP000266441"/>
    </source>
</evidence>
<keyword evidence="7" id="KW-0998">Cell outer membrane</keyword>
<gene>
    <name evidence="10" type="ORF">D1164_17115</name>
</gene>
<proteinExistence type="inferred from homology"/>
<keyword evidence="6" id="KW-0472">Membrane</keyword>
<dbReference type="GO" id="GO:0015562">
    <property type="term" value="F:efflux transmembrane transporter activity"/>
    <property type="evidence" value="ECO:0007669"/>
    <property type="project" value="InterPro"/>
</dbReference>
<evidence type="ECO:0000256" key="6">
    <source>
        <dbReference type="ARBA" id="ARBA00023136"/>
    </source>
</evidence>
<comment type="subcellular location">
    <subcellularLocation>
        <location evidence="1">Cell outer membrane</location>
    </subcellularLocation>
</comment>
<evidence type="ECO:0000313" key="10">
    <source>
        <dbReference type="EMBL" id="RIH63861.1"/>
    </source>
</evidence>
<evidence type="ECO:0000256" key="2">
    <source>
        <dbReference type="ARBA" id="ARBA00007613"/>
    </source>
</evidence>
<keyword evidence="3" id="KW-0813">Transport</keyword>
<evidence type="ECO:0000256" key="4">
    <source>
        <dbReference type="ARBA" id="ARBA00022452"/>
    </source>
</evidence>
<dbReference type="OrthoDB" id="367883at2"/>
<dbReference type="InterPro" id="IPR003423">
    <property type="entry name" value="OMP_efflux"/>
</dbReference>
<evidence type="ECO:0000256" key="5">
    <source>
        <dbReference type="ARBA" id="ARBA00022692"/>
    </source>
</evidence>
<dbReference type="GO" id="GO:0009279">
    <property type="term" value="C:cell outer membrane"/>
    <property type="evidence" value="ECO:0007669"/>
    <property type="project" value="UniProtKB-SubCell"/>
</dbReference>
<keyword evidence="4" id="KW-1134">Transmembrane beta strand</keyword>